<dbReference type="KEGG" id="samy:DB32_001782"/>
<evidence type="ECO:0000313" key="3">
    <source>
        <dbReference type="Proteomes" id="UP000034883"/>
    </source>
</evidence>
<gene>
    <name evidence="2" type="ORF">DB32_001782</name>
</gene>
<evidence type="ECO:0000313" key="2">
    <source>
        <dbReference type="EMBL" id="AKF04633.1"/>
    </source>
</evidence>
<dbReference type="AlphaFoldDB" id="A0A0F6W156"/>
<organism evidence="2 3">
    <name type="scientific">Sandaracinus amylolyticus</name>
    <dbReference type="NCBI Taxonomy" id="927083"/>
    <lineage>
        <taxon>Bacteria</taxon>
        <taxon>Pseudomonadati</taxon>
        <taxon>Myxococcota</taxon>
        <taxon>Polyangia</taxon>
        <taxon>Polyangiales</taxon>
        <taxon>Sandaracinaceae</taxon>
        <taxon>Sandaracinus</taxon>
    </lineage>
</organism>
<dbReference type="EMBL" id="CP011125">
    <property type="protein sequence ID" value="AKF04633.1"/>
    <property type="molecule type" value="Genomic_DNA"/>
</dbReference>
<proteinExistence type="predicted"/>
<dbReference type="STRING" id="927083.DB32_001782"/>
<dbReference type="Proteomes" id="UP000034883">
    <property type="component" value="Chromosome"/>
</dbReference>
<accession>A0A0F6W156</accession>
<evidence type="ECO:0000256" key="1">
    <source>
        <dbReference type="SAM" id="MobiDB-lite"/>
    </source>
</evidence>
<feature type="compositionally biased region" description="Pro residues" evidence="1">
    <location>
        <begin position="167"/>
        <end position="177"/>
    </location>
</feature>
<sequence>MRLPLAGAVAGLALLLALAPILVLAQHDAPVATLRVERADDAGACLDEESLRELVAARLGRDPFVDEAPLSITVRIERARRGYVARVDTASEGGEPGRRELTSERDDCRDLGDALALALSLTVDPASLLRPPPRPEANPEAIADAGVVEAPDAGPPIADAGVDAAPPVAPDAGPPPDAANAQDEGDGPALLLTATLLASYGIAPGVSAGLVLGAGVHVDAFSVALELRGELPTVESSVRGAPYVASVVPCGHLDIVGLCGIVSAGVFWGEGVDVPSARSGFAPYVALGARALVAVPLGAELALRLHGELTVPVVGATLQLGGTRAWETPAVGLALGVGVGARLR</sequence>
<protein>
    <submittedName>
        <fullName evidence="2">Uncharacterized protein</fullName>
    </submittedName>
</protein>
<reference evidence="2 3" key="1">
    <citation type="submission" date="2015-03" db="EMBL/GenBank/DDBJ databases">
        <title>Genome assembly of Sandaracinus amylolyticus DSM 53668.</title>
        <authorList>
            <person name="Sharma G."/>
            <person name="Subramanian S."/>
        </authorList>
    </citation>
    <scope>NUCLEOTIDE SEQUENCE [LARGE SCALE GENOMIC DNA]</scope>
    <source>
        <strain evidence="2 3">DSM 53668</strain>
    </source>
</reference>
<keyword evidence="3" id="KW-1185">Reference proteome</keyword>
<name>A0A0F6W156_9BACT</name>
<dbReference type="RefSeq" id="WP_053231953.1">
    <property type="nucleotide sequence ID" value="NZ_CP011125.1"/>
</dbReference>
<feature type="region of interest" description="Disordered" evidence="1">
    <location>
        <begin position="164"/>
        <end position="185"/>
    </location>
</feature>